<feature type="binding site" description="axial binding residue" evidence="1">
    <location>
        <position position="317"/>
    </location>
    <ligand>
        <name>heme</name>
        <dbReference type="ChEBI" id="CHEBI:30413"/>
    </ligand>
    <ligandPart>
        <name>Fe</name>
        <dbReference type="ChEBI" id="CHEBI:18248"/>
    </ligandPart>
</feature>
<evidence type="ECO:0000259" key="4">
    <source>
        <dbReference type="PROSITE" id="PS50158"/>
    </source>
</evidence>
<dbReference type="GO" id="GO:0004497">
    <property type="term" value="F:monooxygenase activity"/>
    <property type="evidence" value="ECO:0007669"/>
    <property type="project" value="InterPro"/>
</dbReference>
<keyword evidence="1" id="KW-0408">Iron</keyword>
<dbReference type="SUPFAM" id="SSF48264">
    <property type="entry name" value="Cytochrome P450"/>
    <property type="match status" value="1"/>
</dbReference>
<dbReference type="GO" id="GO:0008270">
    <property type="term" value="F:zinc ion binding"/>
    <property type="evidence" value="ECO:0007669"/>
    <property type="project" value="UniProtKB-KW"/>
</dbReference>
<evidence type="ECO:0000313" key="6">
    <source>
        <dbReference type="Proteomes" id="UP000507222"/>
    </source>
</evidence>
<dbReference type="InterPro" id="IPR001878">
    <property type="entry name" value="Znf_CCHC"/>
</dbReference>
<dbReference type="InterPro" id="IPR001128">
    <property type="entry name" value="Cyt_P450"/>
</dbReference>
<dbReference type="PRINTS" id="PR00385">
    <property type="entry name" value="P450"/>
</dbReference>
<dbReference type="Gene3D" id="3.30.60.220">
    <property type="match status" value="1"/>
</dbReference>
<dbReference type="GO" id="GO:0003676">
    <property type="term" value="F:nucleic acid binding"/>
    <property type="evidence" value="ECO:0007669"/>
    <property type="project" value="InterPro"/>
</dbReference>
<gene>
    <name evidence="5" type="ORF">CURHAP_LOCUS31932</name>
</gene>
<dbReference type="GO" id="GO:0005506">
    <property type="term" value="F:iron ion binding"/>
    <property type="evidence" value="ECO:0007669"/>
    <property type="project" value="InterPro"/>
</dbReference>
<dbReference type="InterPro" id="IPR017972">
    <property type="entry name" value="Cyt_P450_CS"/>
</dbReference>
<reference evidence="5 6" key="1">
    <citation type="submission" date="2020-05" db="EMBL/GenBank/DDBJ databases">
        <authorList>
            <person name="Campoy J."/>
            <person name="Schneeberger K."/>
            <person name="Spophaly S."/>
        </authorList>
    </citation>
    <scope>NUCLEOTIDE SEQUENCE [LARGE SCALE GENOMIC DNA]</scope>
    <source>
        <strain evidence="5">PruArmRojPasFocal</strain>
    </source>
</reference>
<feature type="region of interest" description="Disordered" evidence="3">
    <location>
        <begin position="445"/>
        <end position="494"/>
    </location>
</feature>
<dbReference type="PROSITE" id="PS00086">
    <property type="entry name" value="CYTOCHROME_P450"/>
    <property type="match status" value="1"/>
</dbReference>
<dbReference type="Proteomes" id="UP000507222">
    <property type="component" value="Unassembled WGS sequence"/>
</dbReference>
<comment type="cofactor">
    <cofactor evidence="1">
        <name>heme</name>
        <dbReference type="ChEBI" id="CHEBI:30413"/>
    </cofactor>
</comment>
<dbReference type="PROSITE" id="PS50158">
    <property type="entry name" value="ZF_CCHC"/>
    <property type="match status" value="1"/>
</dbReference>
<feature type="region of interest" description="Disordered" evidence="3">
    <location>
        <begin position="528"/>
        <end position="557"/>
    </location>
</feature>
<dbReference type="InterPro" id="IPR036396">
    <property type="entry name" value="Cyt_P450_sf"/>
</dbReference>
<dbReference type="PANTHER" id="PTHR48453">
    <property type="entry name" value="CCHC-TYPE DOMAIN-CONTAINING PROTEIN"/>
    <property type="match status" value="1"/>
</dbReference>
<feature type="compositionally biased region" description="Basic and acidic residues" evidence="3">
    <location>
        <begin position="544"/>
        <end position="557"/>
    </location>
</feature>
<evidence type="ECO:0000256" key="2">
    <source>
        <dbReference type="PROSITE-ProRule" id="PRU00047"/>
    </source>
</evidence>
<sequence length="841" mass="94605">MTSPSPTATSPTRVGYRLDPVRTRVADAEKSCVLKMLNNTTMDSVYELRRRQIRKTVGYLYARVGSPINVGEQAFLTAFNVVMNMLWGGIGEGDERAGLGAGGGVSGSGVGKRVKRLVRRLDEIFEEMIDRRLRIEKDGGKESKDFLAFLLGLKDEVDSKMPLTMNHVKALLVDMVTAGTDTSSNTVEFAMAEVMNKPEVMQKTQQELDAVVGKHNIVEESHIHKLPYLQAVMKETLRLHPVVPLLIPHSPTETCTVGGYTIPKGSRVFVNVWAIHRDPCNWENPLEFDPNRFLDSKWDYSGRDFTYLPFGSGKRICVGIAMAERMVMHLLATLLHSFDWRLPQGEELDLSEKFGLAMKKEVLLVAIPTPSCPGEPICRAHSFLTQHPFLLLLLLLHHTTPLRYAESYKMGTRTNFYKNPSIAYKKDLSLSSVLQNLKAYNIATGNAPPIEERPPAADGKTACRKRQRNPELPPPPRRQTQNREIEENDGPIKEVSASQAYEELTADVLGKPGTSCLKLVQYDSDDSTSECELKQDSPSSGHINESDRVKSRSEQRFPHPGEPVCVICGKYGEYICNETNDDICSMECKADLLEALKVVKEPSSNQRQDVSSSGPKFTLPMPDFGEDTWDYERHRWSKKISSLSTYECWKCRRPGHLAEDCLVMTSNQVTLGQGKPNSIPADLLALYRRCHQIDKNMSAAKCNECYSSLNLATCLHCSIPLCDNAGHLNEHIQANPSHRQYYSHKISRLVKCCKSTCKVTDIKDLLTCHYCFDKAFDKFYDMYTATWKGTGLSIISGSICCEDHFAWHRMNCMNANVEESAYIISKSSQKHKRVQLSDFIF</sequence>
<dbReference type="AlphaFoldDB" id="A0A6J5UVZ9"/>
<dbReference type="PANTHER" id="PTHR48453:SF1">
    <property type="entry name" value="CCHC-TYPE DOMAIN-CONTAINING PROTEIN"/>
    <property type="match status" value="1"/>
</dbReference>
<evidence type="ECO:0000256" key="1">
    <source>
        <dbReference type="PIRSR" id="PIRSR602401-1"/>
    </source>
</evidence>
<dbReference type="EMBL" id="CAEKDK010000005">
    <property type="protein sequence ID" value="CAB4279574.1"/>
    <property type="molecule type" value="Genomic_DNA"/>
</dbReference>
<dbReference type="InterPro" id="IPR007529">
    <property type="entry name" value="Znf_HIT"/>
</dbReference>
<dbReference type="Gene3D" id="1.10.630.10">
    <property type="entry name" value="Cytochrome P450"/>
    <property type="match status" value="1"/>
</dbReference>
<evidence type="ECO:0000313" key="5">
    <source>
        <dbReference type="EMBL" id="CAB4279574.1"/>
    </source>
</evidence>
<name>A0A6J5UVZ9_PRUAR</name>
<dbReference type="Pfam" id="PF04438">
    <property type="entry name" value="zf-HIT"/>
    <property type="match status" value="1"/>
</dbReference>
<dbReference type="PRINTS" id="PR00463">
    <property type="entry name" value="EP450I"/>
</dbReference>
<dbReference type="CDD" id="cd23022">
    <property type="entry name" value="zf-HIT_DDX59"/>
    <property type="match status" value="1"/>
</dbReference>
<dbReference type="InterPro" id="IPR002401">
    <property type="entry name" value="Cyt_P450_E_grp-I"/>
</dbReference>
<dbReference type="GO" id="GO:0020037">
    <property type="term" value="F:heme binding"/>
    <property type="evidence" value="ECO:0007669"/>
    <property type="project" value="InterPro"/>
</dbReference>
<dbReference type="FunFam" id="1.10.630.10:FF:000207">
    <property type="entry name" value="Putative cytochrome P450 superfamily protein"/>
    <property type="match status" value="1"/>
</dbReference>
<organism evidence="5 6">
    <name type="scientific">Prunus armeniaca</name>
    <name type="common">Apricot</name>
    <name type="synonym">Armeniaca vulgaris</name>
    <dbReference type="NCBI Taxonomy" id="36596"/>
    <lineage>
        <taxon>Eukaryota</taxon>
        <taxon>Viridiplantae</taxon>
        <taxon>Streptophyta</taxon>
        <taxon>Embryophyta</taxon>
        <taxon>Tracheophyta</taxon>
        <taxon>Spermatophyta</taxon>
        <taxon>Magnoliopsida</taxon>
        <taxon>eudicotyledons</taxon>
        <taxon>Gunneridae</taxon>
        <taxon>Pentapetalae</taxon>
        <taxon>rosids</taxon>
        <taxon>fabids</taxon>
        <taxon>Rosales</taxon>
        <taxon>Rosaceae</taxon>
        <taxon>Amygdaloideae</taxon>
        <taxon>Amygdaleae</taxon>
        <taxon>Prunus</taxon>
    </lineage>
</organism>
<evidence type="ECO:0000256" key="3">
    <source>
        <dbReference type="SAM" id="MobiDB-lite"/>
    </source>
</evidence>
<keyword evidence="1" id="KW-0349">Heme</keyword>
<proteinExistence type="predicted"/>
<accession>A0A6J5UVZ9</accession>
<keyword evidence="2" id="KW-0863">Zinc-finger</keyword>
<keyword evidence="2" id="KW-0862">Zinc</keyword>
<dbReference type="GO" id="GO:0016705">
    <property type="term" value="F:oxidoreductase activity, acting on paired donors, with incorporation or reduction of molecular oxygen"/>
    <property type="evidence" value="ECO:0007669"/>
    <property type="project" value="InterPro"/>
</dbReference>
<keyword evidence="1" id="KW-0479">Metal-binding</keyword>
<feature type="domain" description="CCHC-type" evidence="4">
    <location>
        <begin position="648"/>
        <end position="661"/>
    </location>
</feature>
<dbReference type="Pfam" id="PF00067">
    <property type="entry name" value="p450"/>
    <property type="match status" value="1"/>
</dbReference>
<protein>
    <recommendedName>
        <fullName evidence="4">CCHC-type domain-containing protein</fullName>
    </recommendedName>
</protein>